<dbReference type="Proteomes" id="UP000198822">
    <property type="component" value="Chromosome I"/>
</dbReference>
<protein>
    <submittedName>
        <fullName evidence="1">Uncharacterized protein</fullName>
    </submittedName>
</protein>
<evidence type="ECO:0000313" key="2">
    <source>
        <dbReference type="Proteomes" id="UP000198822"/>
    </source>
</evidence>
<gene>
    <name evidence="1" type="ORF">SAMN04489720_0879</name>
</gene>
<name>A0A1G8BBZ3_9MICO</name>
<keyword evidence="2" id="KW-1185">Reference proteome</keyword>
<dbReference type="RefSeq" id="WP_092502776.1">
    <property type="nucleotide sequence ID" value="NZ_LT629695.1"/>
</dbReference>
<organism evidence="1 2">
    <name type="scientific">Agrococcus jejuensis</name>
    <dbReference type="NCBI Taxonomy" id="399736"/>
    <lineage>
        <taxon>Bacteria</taxon>
        <taxon>Bacillati</taxon>
        <taxon>Actinomycetota</taxon>
        <taxon>Actinomycetes</taxon>
        <taxon>Micrococcales</taxon>
        <taxon>Microbacteriaceae</taxon>
        <taxon>Agrococcus</taxon>
    </lineage>
</organism>
<reference evidence="2" key="1">
    <citation type="submission" date="2016-10" db="EMBL/GenBank/DDBJ databases">
        <authorList>
            <person name="Varghese N."/>
            <person name="Submissions S."/>
        </authorList>
    </citation>
    <scope>NUCLEOTIDE SEQUENCE [LARGE SCALE GENOMIC DNA]</scope>
    <source>
        <strain evidence="2">DSM 22002</strain>
    </source>
</reference>
<proteinExistence type="predicted"/>
<accession>A0A1G8BBZ3</accession>
<dbReference type="AlphaFoldDB" id="A0A1G8BBZ3"/>
<evidence type="ECO:0000313" key="1">
    <source>
        <dbReference type="EMBL" id="SDH30698.1"/>
    </source>
</evidence>
<sequence length="76" mass="8075">MTDQHDELELQLCESAWCTAAFVPEEGFGGRCPACLAVADEHHAYGHATAVDDCLVCDRIPSLGAARSRIRSASAA</sequence>
<dbReference type="OrthoDB" id="5119433at2"/>
<dbReference type="EMBL" id="LT629695">
    <property type="protein sequence ID" value="SDH30698.1"/>
    <property type="molecule type" value="Genomic_DNA"/>
</dbReference>